<sequence>MERGKRPPARTMPPERRKTALIAWQAGAMTQILDPPRRRRMMVRRRVPETAPAPAPADDPPLAPRLSVAAARAFMARDGAGEGAGG</sequence>
<keyword evidence="2" id="KW-1185">Reference proteome</keyword>
<dbReference type="Proteomes" id="UP000295701">
    <property type="component" value="Unassembled WGS sequence"/>
</dbReference>
<proteinExistence type="predicted"/>
<reference evidence="1 2" key="1">
    <citation type="submission" date="2019-03" db="EMBL/GenBank/DDBJ databases">
        <title>Primorskyibacter sp. SS33 isolated from sediments.</title>
        <authorList>
            <person name="Xunke S."/>
        </authorList>
    </citation>
    <scope>NUCLEOTIDE SEQUENCE [LARGE SCALE GENOMIC DNA]</scope>
    <source>
        <strain evidence="1 2">SS33</strain>
    </source>
</reference>
<accession>A0A4R6A520</accession>
<gene>
    <name evidence="1" type="ORF">E2L08_14040</name>
</gene>
<dbReference type="EMBL" id="SNAA01000018">
    <property type="protein sequence ID" value="TDL76216.1"/>
    <property type="molecule type" value="Genomic_DNA"/>
</dbReference>
<dbReference type="RefSeq" id="WP_133397730.1">
    <property type="nucleotide sequence ID" value="NZ_SNAA01000018.1"/>
</dbReference>
<organism evidence="1 2">
    <name type="scientific">Palleronia sediminis</name>
    <dbReference type="NCBI Taxonomy" id="2547833"/>
    <lineage>
        <taxon>Bacteria</taxon>
        <taxon>Pseudomonadati</taxon>
        <taxon>Pseudomonadota</taxon>
        <taxon>Alphaproteobacteria</taxon>
        <taxon>Rhodobacterales</taxon>
        <taxon>Roseobacteraceae</taxon>
        <taxon>Palleronia</taxon>
    </lineage>
</organism>
<dbReference type="AlphaFoldDB" id="A0A4R6A520"/>
<evidence type="ECO:0000313" key="1">
    <source>
        <dbReference type="EMBL" id="TDL76216.1"/>
    </source>
</evidence>
<protein>
    <submittedName>
        <fullName evidence="1">Uncharacterized protein</fullName>
    </submittedName>
</protein>
<comment type="caution">
    <text evidence="1">The sequence shown here is derived from an EMBL/GenBank/DDBJ whole genome shotgun (WGS) entry which is preliminary data.</text>
</comment>
<name>A0A4R6A520_9RHOB</name>
<evidence type="ECO:0000313" key="2">
    <source>
        <dbReference type="Proteomes" id="UP000295701"/>
    </source>
</evidence>